<protein>
    <recommendedName>
        <fullName evidence="2">Histidine kinase/HSP90-like ATPase domain-containing protein</fullName>
    </recommendedName>
</protein>
<keyword evidence="1" id="KW-0723">Serine/threonine-protein kinase</keyword>
<dbReference type="SUPFAM" id="SSF55874">
    <property type="entry name" value="ATPase domain of HSP90 chaperone/DNA topoisomerase II/histidine kinase"/>
    <property type="match status" value="1"/>
</dbReference>
<dbReference type="EMBL" id="UINC01044642">
    <property type="protein sequence ID" value="SVB50365.1"/>
    <property type="molecule type" value="Genomic_DNA"/>
</dbReference>
<dbReference type="Pfam" id="PF13581">
    <property type="entry name" value="HATPase_c_2"/>
    <property type="match status" value="1"/>
</dbReference>
<dbReference type="InterPro" id="IPR050267">
    <property type="entry name" value="Anti-sigma-factor_SerPK"/>
</dbReference>
<dbReference type="Gene3D" id="3.30.565.10">
    <property type="entry name" value="Histidine kinase-like ATPase, C-terminal domain"/>
    <property type="match status" value="1"/>
</dbReference>
<sequence length="139" mass="15520">MAVKNSQIIKLEIPSSMDFVHLLDAVITEILQQMEFDGDATDQVNLAVIEAGTNAIKHGNREEPRKRAYFDFMMYPEELVVIVRDEGEGFDAQTTEDPLNPENLLNSSGRGLFLMEACMDSVDFSQNGTVVTMTKKITS</sequence>
<feature type="domain" description="Histidine kinase/HSP90-like ATPase" evidence="2">
    <location>
        <begin position="17"/>
        <end position="135"/>
    </location>
</feature>
<dbReference type="AlphaFoldDB" id="A0A382EIS7"/>
<dbReference type="GO" id="GO:0004674">
    <property type="term" value="F:protein serine/threonine kinase activity"/>
    <property type="evidence" value="ECO:0007669"/>
    <property type="project" value="UniProtKB-KW"/>
</dbReference>
<accession>A0A382EIS7</accession>
<gene>
    <name evidence="3" type="ORF">METZ01_LOCUS203219</name>
</gene>
<evidence type="ECO:0000313" key="3">
    <source>
        <dbReference type="EMBL" id="SVB50365.1"/>
    </source>
</evidence>
<dbReference type="PANTHER" id="PTHR35526">
    <property type="entry name" value="ANTI-SIGMA-F FACTOR RSBW-RELATED"/>
    <property type="match status" value="1"/>
</dbReference>
<evidence type="ECO:0000256" key="1">
    <source>
        <dbReference type="ARBA" id="ARBA00022527"/>
    </source>
</evidence>
<dbReference type="InterPro" id="IPR036890">
    <property type="entry name" value="HATPase_C_sf"/>
</dbReference>
<organism evidence="3">
    <name type="scientific">marine metagenome</name>
    <dbReference type="NCBI Taxonomy" id="408172"/>
    <lineage>
        <taxon>unclassified sequences</taxon>
        <taxon>metagenomes</taxon>
        <taxon>ecological metagenomes</taxon>
    </lineage>
</organism>
<proteinExistence type="predicted"/>
<name>A0A382EIS7_9ZZZZ</name>
<dbReference type="CDD" id="cd16936">
    <property type="entry name" value="HATPase_RsbW-like"/>
    <property type="match status" value="1"/>
</dbReference>
<dbReference type="InterPro" id="IPR003594">
    <property type="entry name" value="HATPase_dom"/>
</dbReference>
<keyword evidence="1" id="KW-0418">Kinase</keyword>
<evidence type="ECO:0000259" key="2">
    <source>
        <dbReference type="Pfam" id="PF13581"/>
    </source>
</evidence>
<keyword evidence="1" id="KW-0808">Transferase</keyword>
<reference evidence="3" key="1">
    <citation type="submission" date="2018-05" db="EMBL/GenBank/DDBJ databases">
        <authorList>
            <person name="Lanie J.A."/>
            <person name="Ng W.-L."/>
            <person name="Kazmierczak K.M."/>
            <person name="Andrzejewski T.M."/>
            <person name="Davidsen T.M."/>
            <person name="Wayne K.J."/>
            <person name="Tettelin H."/>
            <person name="Glass J.I."/>
            <person name="Rusch D."/>
            <person name="Podicherti R."/>
            <person name="Tsui H.-C.T."/>
            <person name="Winkler M.E."/>
        </authorList>
    </citation>
    <scope>NUCLEOTIDE SEQUENCE</scope>
</reference>
<dbReference type="PANTHER" id="PTHR35526:SF3">
    <property type="entry name" value="ANTI-SIGMA-F FACTOR RSBW"/>
    <property type="match status" value="1"/>
</dbReference>